<evidence type="ECO:0000256" key="4">
    <source>
        <dbReference type="ARBA" id="ARBA00022723"/>
    </source>
</evidence>
<protein>
    <recommendedName>
        <fullName evidence="9">CRISPR-associated endoribonuclease Cas2</fullName>
        <ecNumber evidence="9">3.1.-.-</ecNumber>
    </recommendedName>
</protein>
<keyword evidence="8 9" id="KW-0051">Antiviral defense</keyword>
<dbReference type="GO" id="GO:0043571">
    <property type="term" value="P:maintenance of CRISPR repeat elements"/>
    <property type="evidence" value="ECO:0007669"/>
    <property type="project" value="UniProtKB-UniRule"/>
</dbReference>
<dbReference type="EMBL" id="LBTJ01000016">
    <property type="protein sequence ID" value="KKQ38179.1"/>
    <property type="molecule type" value="Genomic_DNA"/>
</dbReference>
<keyword evidence="7 9" id="KW-0460">Magnesium</keyword>
<keyword evidence="3 9" id="KW-0540">Nuclease</keyword>
<comment type="subunit">
    <text evidence="9">Homodimer, forms a heterotetramer with a Cas1 homodimer.</text>
</comment>
<dbReference type="InterPro" id="IPR021127">
    <property type="entry name" value="CRISPR_associated_Cas2"/>
</dbReference>
<dbReference type="GO" id="GO:0051607">
    <property type="term" value="P:defense response to virus"/>
    <property type="evidence" value="ECO:0007669"/>
    <property type="project" value="UniProtKB-UniRule"/>
</dbReference>
<evidence type="ECO:0000313" key="11">
    <source>
        <dbReference type="Proteomes" id="UP000034471"/>
    </source>
</evidence>
<organism evidence="10 11">
    <name type="scientific">Candidatus Roizmanbacteria bacterium GW2011_GWA2_37_7</name>
    <dbReference type="NCBI Taxonomy" id="1618481"/>
    <lineage>
        <taxon>Bacteria</taxon>
        <taxon>Candidatus Roizmaniibacteriota</taxon>
    </lineage>
</organism>
<dbReference type="GO" id="GO:0046872">
    <property type="term" value="F:metal ion binding"/>
    <property type="evidence" value="ECO:0007669"/>
    <property type="project" value="UniProtKB-UniRule"/>
</dbReference>
<evidence type="ECO:0000256" key="3">
    <source>
        <dbReference type="ARBA" id="ARBA00022722"/>
    </source>
</evidence>
<comment type="function">
    <text evidence="9">CRISPR (clustered regularly interspaced short palindromic repeat), is an adaptive immune system that provides protection against mobile genetic elements (viruses, transposable elements and conjugative plasmids). CRISPR clusters contain sequences complementary to antecedent mobile elements and target invading nucleic acids. CRISPR clusters are transcribed and processed into CRISPR RNA (crRNA). Functions as a ssRNA-specific endoribonuclease. Involved in the integration of spacer DNA into the CRISPR cassette.</text>
</comment>
<gene>
    <name evidence="9" type="primary">cas2</name>
    <name evidence="10" type="ORF">US54_C0016G0020</name>
</gene>
<feature type="binding site" evidence="9">
    <location>
        <position position="7"/>
    </location>
    <ligand>
        <name>Mg(2+)</name>
        <dbReference type="ChEBI" id="CHEBI:18420"/>
        <note>catalytic</note>
    </ligand>
</feature>
<keyword evidence="5 9" id="KW-0255">Endonuclease</keyword>
<sequence length="93" mass="11049">MIIVSYDFHNDKTRRHFAKLMEQYGERVQYSVFLIKNSPRILRIMILEIDLKFKTKIKKTDSVYIFKLCNGCQEKVARYGSATHAEELVVYLN</sequence>
<dbReference type="PANTHER" id="PTHR34405">
    <property type="entry name" value="CRISPR-ASSOCIATED ENDORIBONUCLEASE CAS2"/>
    <property type="match status" value="1"/>
</dbReference>
<dbReference type="HAMAP" id="MF_01471">
    <property type="entry name" value="Cas2"/>
    <property type="match status" value="1"/>
</dbReference>
<keyword evidence="4 9" id="KW-0479">Metal-binding</keyword>
<reference evidence="10 11" key="1">
    <citation type="journal article" date="2015" name="Nature">
        <title>rRNA introns, odd ribosomes, and small enigmatic genomes across a large radiation of phyla.</title>
        <authorList>
            <person name="Brown C.T."/>
            <person name="Hug L.A."/>
            <person name="Thomas B.C."/>
            <person name="Sharon I."/>
            <person name="Castelle C.J."/>
            <person name="Singh A."/>
            <person name="Wilkins M.J."/>
            <person name="Williams K.H."/>
            <person name="Banfield J.F."/>
        </authorList>
    </citation>
    <scope>NUCLEOTIDE SEQUENCE [LARGE SCALE GENOMIC DNA]</scope>
</reference>
<dbReference type="PANTHER" id="PTHR34405:SF3">
    <property type="entry name" value="CRISPR-ASSOCIATED ENDORIBONUCLEASE CAS2 3"/>
    <property type="match status" value="1"/>
</dbReference>
<dbReference type="EC" id="3.1.-.-" evidence="9"/>
<name>A0A0G0JMW4_9BACT</name>
<dbReference type="GO" id="GO:0016787">
    <property type="term" value="F:hydrolase activity"/>
    <property type="evidence" value="ECO:0007669"/>
    <property type="project" value="UniProtKB-KW"/>
</dbReference>
<evidence type="ECO:0000256" key="1">
    <source>
        <dbReference type="ARBA" id="ARBA00001946"/>
    </source>
</evidence>
<accession>A0A0G0JMW4</accession>
<comment type="similarity">
    <text evidence="2 9">Belongs to the CRISPR-associated endoribonuclease Cas2 protein family.</text>
</comment>
<dbReference type="Pfam" id="PF09827">
    <property type="entry name" value="CRISPR_Cas2"/>
    <property type="match status" value="1"/>
</dbReference>
<dbReference type="Proteomes" id="UP000034471">
    <property type="component" value="Unassembled WGS sequence"/>
</dbReference>
<comment type="caution">
    <text evidence="10">The sequence shown here is derived from an EMBL/GenBank/DDBJ whole genome shotgun (WGS) entry which is preliminary data.</text>
</comment>
<dbReference type="NCBIfam" id="TIGR01573">
    <property type="entry name" value="cas2"/>
    <property type="match status" value="1"/>
</dbReference>
<dbReference type="GO" id="GO:0004521">
    <property type="term" value="F:RNA endonuclease activity"/>
    <property type="evidence" value="ECO:0007669"/>
    <property type="project" value="InterPro"/>
</dbReference>
<evidence type="ECO:0000313" key="10">
    <source>
        <dbReference type="EMBL" id="KKQ38179.1"/>
    </source>
</evidence>
<dbReference type="CDD" id="cd09725">
    <property type="entry name" value="Cas2_I_II_III"/>
    <property type="match status" value="1"/>
</dbReference>
<dbReference type="AlphaFoldDB" id="A0A0G0JMW4"/>
<dbReference type="InterPro" id="IPR019199">
    <property type="entry name" value="Virulence_VapD/CRISPR_Cas2"/>
</dbReference>
<evidence type="ECO:0000256" key="6">
    <source>
        <dbReference type="ARBA" id="ARBA00022801"/>
    </source>
</evidence>
<comment type="cofactor">
    <cofactor evidence="1 9">
        <name>Mg(2+)</name>
        <dbReference type="ChEBI" id="CHEBI:18420"/>
    </cofactor>
</comment>
<evidence type="ECO:0000256" key="7">
    <source>
        <dbReference type="ARBA" id="ARBA00022842"/>
    </source>
</evidence>
<evidence type="ECO:0000256" key="9">
    <source>
        <dbReference type="HAMAP-Rule" id="MF_01471"/>
    </source>
</evidence>
<evidence type="ECO:0000256" key="8">
    <source>
        <dbReference type="ARBA" id="ARBA00023118"/>
    </source>
</evidence>
<keyword evidence="6 9" id="KW-0378">Hydrolase</keyword>
<dbReference type="STRING" id="1618481.US54_C0016G0020"/>
<evidence type="ECO:0000256" key="5">
    <source>
        <dbReference type="ARBA" id="ARBA00022759"/>
    </source>
</evidence>
<evidence type="ECO:0000256" key="2">
    <source>
        <dbReference type="ARBA" id="ARBA00009959"/>
    </source>
</evidence>
<proteinExistence type="inferred from homology"/>
<dbReference type="SUPFAM" id="SSF143430">
    <property type="entry name" value="TTP0101/SSO1404-like"/>
    <property type="match status" value="1"/>
</dbReference>
<dbReference type="Gene3D" id="3.30.70.240">
    <property type="match status" value="1"/>
</dbReference>